<evidence type="ECO:0000313" key="2">
    <source>
        <dbReference type="Proteomes" id="UP000244722"/>
    </source>
</evidence>
<comment type="caution">
    <text evidence="1">The sequence shown here is derived from an EMBL/GenBank/DDBJ whole genome shotgun (WGS) entry which is preliminary data.</text>
</comment>
<gene>
    <name evidence="1" type="ORF">B9Z19DRAFT_989833</name>
</gene>
<organism evidence="1 2">
    <name type="scientific">Tuber borchii</name>
    <name type="common">White truffle</name>
    <dbReference type="NCBI Taxonomy" id="42251"/>
    <lineage>
        <taxon>Eukaryota</taxon>
        <taxon>Fungi</taxon>
        <taxon>Dikarya</taxon>
        <taxon>Ascomycota</taxon>
        <taxon>Pezizomycotina</taxon>
        <taxon>Pezizomycetes</taxon>
        <taxon>Pezizales</taxon>
        <taxon>Tuberaceae</taxon>
        <taxon>Tuber</taxon>
    </lineage>
</organism>
<name>A0A2T6ZM80_TUBBO</name>
<proteinExistence type="predicted"/>
<protein>
    <recommendedName>
        <fullName evidence="3">DDE Tnp4 domain-containing protein</fullName>
    </recommendedName>
</protein>
<evidence type="ECO:0008006" key="3">
    <source>
        <dbReference type="Google" id="ProtNLM"/>
    </source>
</evidence>
<keyword evidence="2" id="KW-1185">Reference proteome</keyword>
<sequence>IDNCLNFYLHHWPDLFRQQVRMSPLTFTTLLSILRPLPYFNTNSQVPQLALEKQLLLTLKWLGSYGNSTSLANLAQWGGVGEGTVDKVIRRVLKAVIESSLRERHVFWPTSGSRRREKAKEMVAEKVIDGWRGGWCMIDGTLVPLHSKPHYFGEWFLDRKSNYLVNVQVCDRCILYVFR</sequence>
<dbReference type="STRING" id="42251.A0A2T6ZM80"/>
<feature type="non-terminal residue" evidence="1">
    <location>
        <position position="1"/>
    </location>
</feature>
<dbReference type="AlphaFoldDB" id="A0A2T6ZM80"/>
<dbReference type="OrthoDB" id="5379756at2759"/>
<reference evidence="1 2" key="1">
    <citation type="submission" date="2017-04" db="EMBL/GenBank/DDBJ databases">
        <title>Draft genome sequence of Tuber borchii Vittad., a whitish edible truffle.</title>
        <authorList>
            <consortium name="DOE Joint Genome Institute"/>
            <person name="Murat C."/>
            <person name="Kuo A."/>
            <person name="Barry K.W."/>
            <person name="Clum A."/>
            <person name="Dockter R.B."/>
            <person name="Fauchery L."/>
            <person name="Iotti M."/>
            <person name="Kohler A."/>
            <person name="Labutti K."/>
            <person name="Lindquist E.A."/>
            <person name="Lipzen A."/>
            <person name="Ohm R.A."/>
            <person name="Wang M."/>
            <person name="Grigoriev I.V."/>
            <person name="Zambonelli A."/>
            <person name="Martin F.M."/>
        </authorList>
    </citation>
    <scope>NUCLEOTIDE SEQUENCE [LARGE SCALE GENOMIC DNA]</scope>
    <source>
        <strain evidence="1 2">Tbo3840</strain>
    </source>
</reference>
<dbReference type="EMBL" id="NESQ01000182">
    <property type="protein sequence ID" value="PUU76597.1"/>
    <property type="molecule type" value="Genomic_DNA"/>
</dbReference>
<evidence type="ECO:0000313" key="1">
    <source>
        <dbReference type="EMBL" id="PUU76597.1"/>
    </source>
</evidence>
<dbReference type="Proteomes" id="UP000244722">
    <property type="component" value="Unassembled WGS sequence"/>
</dbReference>
<accession>A0A2T6ZM80</accession>